<dbReference type="Pfam" id="PF00440">
    <property type="entry name" value="TetR_N"/>
    <property type="match status" value="1"/>
</dbReference>
<dbReference type="InterPro" id="IPR009057">
    <property type="entry name" value="Homeodomain-like_sf"/>
</dbReference>
<dbReference type="Pfam" id="PF21351">
    <property type="entry name" value="TetR_C_41"/>
    <property type="match status" value="1"/>
</dbReference>
<dbReference type="Gene3D" id="1.10.357.10">
    <property type="entry name" value="Tetracycline Repressor, domain 2"/>
    <property type="match status" value="1"/>
</dbReference>
<protein>
    <submittedName>
        <fullName evidence="6">TetR/AcrR family transcriptional regulator</fullName>
    </submittedName>
</protein>
<evidence type="ECO:0000256" key="4">
    <source>
        <dbReference type="PROSITE-ProRule" id="PRU00335"/>
    </source>
</evidence>
<keyword evidence="7" id="KW-1185">Reference proteome</keyword>
<dbReference type="AlphaFoldDB" id="A0A5C8PGI9"/>
<dbReference type="InterPro" id="IPR023772">
    <property type="entry name" value="DNA-bd_HTH_TetR-type_CS"/>
</dbReference>
<accession>A0A5C8PGI9</accession>
<evidence type="ECO:0000313" key="6">
    <source>
        <dbReference type="EMBL" id="TXL72897.1"/>
    </source>
</evidence>
<evidence type="ECO:0000256" key="1">
    <source>
        <dbReference type="ARBA" id="ARBA00023015"/>
    </source>
</evidence>
<sequence length="217" mass="23325">MLKGVPVDKRATDKKAARGQATRAQIVQTATLLFSTAGYEATSIETVLARSGVSRGALYHHFASKEALFTAVLEAMEARIAQATIDASRGIADRVEAMRVGGEAFLDLSRDPAIRQIVLIDAPAVLGWQKWRDIDARFGFGLLKGSLQAAADGGRLRPDLVDIYAHILLAALLETALVIARAENPAEAARLGRAALQELIDKLLGAPKPRPPQRKAR</sequence>
<evidence type="ECO:0000313" key="7">
    <source>
        <dbReference type="Proteomes" id="UP000321638"/>
    </source>
</evidence>
<dbReference type="EMBL" id="VDUZ01000029">
    <property type="protein sequence ID" value="TXL72897.1"/>
    <property type="molecule type" value="Genomic_DNA"/>
</dbReference>
<organism evidence="6 7">
    <name type="scientific">Vineibacter terrae</name>
    <dbReference type="NCBI Taxonomy" id="2586908"/>
    <lineage>
        <taxon>Bacteria</taxon>
        <taxon>Pseudomonadati</taxon>
        <taxon>Pseudomonadota</taxon>
        <taxon>Alphaproteobacteria</taxon>
        <taxon>Hyphomicrobiales</taxon>
        <taxon>Vineibacter</taxon>
    </lineage>
</organism>
<feature type="domain" description="HTH tetR-type" evidence="5">
    <location>
        <begin position="20"/>
        <end position="80"/>
    </location>
</feature>
<reference evidence="6 7" key="1">
    <citation type="submission" date="2019-06" db="EMBL/GenBank/DDBJ databases">
        <title>New taxonomy in bacterial strain CC-CFT640, isolated from vineyard.</title>
        <authorList>
            <person name="Lin S.-Y."/>
            <person name="Tsai C.-F."/>
            <person name="Young C.-C."/>
        </authorList>
    </citation>
    <scope>NUCLEOTIDE SEQUENCE [LARGE SCALE GENOMIC DNA]</scope>
    <source>
        <strain evidence="6 7">CC-CFT640</strain>
    </source>
</reference>
<evidence type="ECO:0000256" key="3">
    <source>
        <dbReference type="ARBA" id="ARBA00023163"/>
    </source>
</evidence>
<feature type="DNA-binding region" description="H-T-H motif" evidence="4">
    <location>
        <begin position="43"/>
        <end position="62"/>
    </location>
</feature>
<evidence type="ECO:0000259" key="5">
    <source>
        <dbReference type="PROSITE" id="PS50977"/>
    </source>
</evidence>
<dbReference type="PROSITE" id="PS01081">
    <property type="entry name" value="HTH_TETR_1"/>
    <property type="match status" value="1"/>
</dbReference>
<dbReference type="GO" id="GO:0003677">
    <property type="term" value="F:DNA binding"/>
    <property type="evidence" value="ECO:0007669"/>
    <property type="project" value="UniProtKB-UniRule"/>
</dbReference>
<gene>
    <name evidence="6" type="ORF">FHP25_23205</name>
</gene>
<keyword evidence="2 4" id="KW-0238">DNA-binding</keyword>
<evidence type="ECO:0000256" key="2">
    <source>
        <dbReference type="ARBA" id="ARBA00023125"/>
    </source>
</evidence>
<dbReference type="PANTHER" id="PTHR47506">
    <property type="entry name" value="TRANSCRIPTIONAL REGULATORY PROTEIN"/>
    <property type="match status" value="1"/>
</dbReference>
<dbReference type="PRINTS" id="PR00455">
    <property type="entry name" value="HTHTETR"/>
</dbReference>
<dbReference type="InterPro" id="IPR049484">
    <property type="entry name" value="Rv0078-like_C"/>
</dbReference>
<dbReference type="OrthoDB" id="9805134at2"/>
<dbReference type="PANTHER" id="PTHR47506:SF1">
    <property type="entry name" value="HTH-TYPE TRANSCRIPTIONAL REGULATOR YJDC"/>
    <property type="match status" value="1"/>
</dbReference>
<dbReference type="InterPro" id="IPR001647">
    <property type="entry name" value="HTH_TetR"/>
</dbReference>
<dbReference type="SUPFAM" id="SSF46689">
    <property type="entry name" value="Homeodomain-like"/>
    <property type="match status" value="1"/>
</dbReference>
<name>A0A5C8PGI9_9HYPH</name>
<comment type="caution">
    <text evidence="6">The sequence shown here is derived from an EMBL/GenBank/DDBJ whole genome shotgun (WGS) entry which is preliminary data.</text>
</comment>
<keyword evidence="1" id="KW-0805">Transcription regulation</keyword>
<dbReference type="PROSITE" id="PS50977">
    <property type="entry name" value="HTH_TETR_2"/>
    <property type="match status" value="1"/>
</dbReference>
<proteinExistence type="predicted"/>
<dbReference type="Proteomes" id="UP000321638">
    <property type="component" value="Unassembled WGS sequence"/>
</dbReference>
<keyword evidence="3" id="KW-0804">Transcription</keyword>